<dbReference type="Proteomes" id="UP000450917">
    <property type="component" value="Unassembled WGS sequence"/>
</dbReference>
<dbReference type="InterPro" id="IPR002525">
    <property type="entry name" value="Transp_IS110-like_N"/>
</dbReference>
<protein>
    <submittedName>
        <fullName evidence="2">Transposase</fullName>
    </submittedName>
</protein>
<dbReference type="GO" id="GO:0003677">
    <property type="term" value="F:DNA binding"/>
    <property type="evidence" value="ECO:0007669"/>
    <property type="project" value="InterPro"/>
</dbReference>
<gene>
    <name evidence="2" type="ORF">GNP93_14905</name>
</gene>
<keyword evidence="3" id="KW-1185">Reference proteome</keyword>
<evidence type="ECO:0000313" key="3">
    <source>
        <dbReference type="Proteomes" id="UP000450917"/>
    </source>
</evidence>
<name>A0A7X2ZBN0_9BACL</name>
<dbReference type="EMBL" id="WNZX01000012">
    <property type="protein sequence ID" value="MUG71958.1"/>
    <property type="molecule type" value="Genomic_DNA"/>
</dbReference>
<dbReference type="GO" id="GO:0004803">
    <property type="term" value="F:transposase activity"/>
    <property type="evidence" value="ECO:0007669"/>
    <property type="project" value="InterPro"/>
</dbReference>
<dbReference type="Pfam" id="PF01548">
    <property type="entry name" value="DEDD_Tnp_IS110"/>
    <property type="match status" value="1"/>
</dbReference>
<reference evidence="2 3" key="1">
    <citation type="submission" date="2019-11" db="EMBL/GenBank/DDBJ databases">
        <title>Draft genome sequences of five Paenibacillus species of dairy origin.</title>
        <authorList>
            <person name="Olajide A.M."/>
            <person name="Chen S."/>
            <person name="Lapointe G."/>
        </authorList>
    </citation>
    <scope>NUCLEOTIDE SEQUENCE [LARGE SCALE GENOMIC DNA]</scope>
    <source>
        <strain evidence="2 3">2CS3</strain>
    </source>
</reference>
<comment type="caution">
    <text evidence="2">The sequence shown here is derived from an EMBL/GenBank/DDBJ whole genome shotgun (WGS) entry which is preliminary data.</text>
</comment>
<dbReference type="GO" id="GO:0006313">
    <property type="term" value="P:DNA transposition"/>
    <property type="evidence" value="ECO:0007669"/>
    <property type="project" value="InterPro"/>
</dbReference>
<accession>A0A7X2ZBN0</accession>
<organism evidence="2 3">
    <name type="scientific">Paenibacillus validus</name>
    <dbReference type="NCBI Taxonomy" id="44253"/>
    <lineage>
        <taxon>Bacteria</taxon>
        <taxon>Bacillati</taxon>
        <taxon>Bacillota</taxon>
        <taxon>Bacilli</taxon>
        <taxon>Bacillales</taxon>
        <taxon>Paenibacillaceae</taxon>
        <taxon>Paenibacillus</taxon>
    </lineage>
</organism>
<evidence type="ECO:0000313" key="2">
    <source>
        <dbReference type="EMBL" id="MUG71958.1"/>
    </source>
</evidence>
<sequence length="77" mass="8736">MYPVIGLDIAKGESQGQAFLDKGQPYGKSFTVQHTREGLDAFHSFLKLIENETDQQPMIILESTGHYHLPVTRFLED</sequence>
<dbReference type="AlphaFoldDB" id="A0A7X2ZBN0"/>
<proteinExistence type="predicted"/>
<feature type="domain" description="Transposase IS110-like N-terminal" evidence="1">
    <location>
        <begin position="5"/>
        <end position="77"/>
    </location>
</feature>
<evidence type="ECO:0000259" key="1">
    <source>
        <dbReference type="Pfam" id="PF01548"/>
    </source>
</evidence>